<dbReference type="InterPro" id="IPR001254">
    <property type="entry name" value="Trypsin_dom"/>
</dbReference>
<sequence length="489" mass="51244">MTLLSLRLQKLAPLAFLSFLAVPVVAFAGGPEVQAPEPTPIVWNGDETDPCGWPTVVMVSGNGSLCTGSFIHPKVVMYAAHCGAEDKVVRFGDSNASAKTKTVEYCKTYPGYNGGQGSDWAYCVLNEEVTEIPITPVGYGCEVEQYYGNGAEIAIVGFGNNTGDEGAGRKRWGWTYISDGTNTRFNVGGQGTETICSGDSGGPAFIRYADQSWHVYGIASTKSDDTCSAAKGTHSLAVNAAEWIEQDSGIDVTVCHDINGNWDPTPLCGNFYTGEPALGYGSWNLWCPDAPALEWSSTCGGDFGENAEQNPPVLEVVVPFDGQVYDAEPAMFDITVNAEDDSGLPVDVQIEIQGMLQGAVVSENPAVFDGATFYCGEYTILAHGTDFWGNVGQSETVTFSVEGDCVPSDDDGGEGDGDGDPGDGDSGGTDGSGDEGPTDESGDDFGETGFGGPGLSVSGTCSCDVERRAPGGAWLGLGLLGLALLRRRR</sequence>
<dbReference type="GO" id="GO:0006508">
    <property type="term" value="P:proteolysis"/>
    <property type="evidence" value="ECO:0007669"/>
    <property type="project" value="InterPro"/>
</dbReference>
<dbReference type="PANTHER" id="PTHR24260:SF132">
    <property type="entry name" value="PEPTIDASE S1 DOMAIN-CONTAINING PROTEIN"/>
    <property type="match status" value="1"/>
</dbReference>
<protein>
    <submittedName>
        <fullName evidence="4">Trypsin</fullName>
    </submittedName>
</protein>
<dbReference type="PROSITE" id="PS50240">
    <property type="entry name" value="TRYPSIN_DOM"/>
    <property type="match status" value="1"/>
</dbReference>
<keyword evidence="5" id="KW-1185">Reference proteome</keyword>
<dbReference type="NCBIfam" id="TIGR03901">
    <property type="entry name" value="MYXO-CTERM"/>
    <property type="match status" value="1"/>
</dbReference>
<evidence type="ECO:0000313" key="5">
    <source>
        <dbReference type="Proteomes" id="UP000237968"/>
    </source>
</evidence>
<keyword evidence="2" id="KW-0732">Signal</keyword>
<feature type="chain" id="PRO_5015393252" evidence="2">
    <location>
        <begin position="29"/>
        <end position="489"/>
    </location>
</feature>
<dbReference type="SMART" id="SM00020">
    <property type="entry name" value="Tryp_SPc"/>
    <property type="match status" value="1"/>
</dbReference>
<feature type="region of interest" description="Disordered" evidence="1">
    <location>
        <begin position="402"/>
        <end position="453"/>
    </location>
</feature>
<evidence type="ECO:0000313" key="4">
    <source>
        <dbReference type="EMBL" id="PRQ03081.1"/>
    </source>
</evidence>
<feature type="compositionally biased region" description="Acidic residues" evidence="1">
    <location>
        <begin position="432"/>
        <end position="446"/>
    </location>
</feature>
<feature type="signal peptide" evidence="2">
    <location>
        <begin position="1"/>
        <end position="28"/>
    </location>
</feature>
<comment type="caution">
    <text evidence="4">The sequence shown here is derived from an EMBL/GenBank/DDBJ whole genome shotgun (WGS) entry which is preliminary data.</text>
</comment>
<feature type="compositionally biased region" description="Acidic residues" evidence="1">
    <location>
        <begin position="407"/>
        <end position="423"/>
    </location>
</feature>
<dbReference type="Gene3D" id="2.40.10.10">
    <property type="entry name" value="Trypsin-like serine proteases"/>
    <property type="match status" value="2"/>
</dbReference>
<feature type="domain" description="Peptidase S1" evidence="3">
    <location>
        <begin position="42"/>
        <end position="249"/>
    </location>
</feature>
<dbReference type="Gene3D" id="2.60.40.10">
    <property type="entry name" value="Immunoglobulins"/>
    <property type="match status" value="1"/>
</dbReference>
<reference evidence="4 5" key="1">
    <citation type="submission" date="2018-03" db="EMBL/GenBank/DDBJ databases">
        <title>Draft Genome Sequences of the Obligatory Marine Myxobacteria Enhygromyxa salina SWB005.</title>
        <authorList>
            <person name="Poehlein A."/>
            <person name="Moghaddam J.A."/>
            <person name="Harms H."/>
            <person name="Alanjari M."/>
            <person name="Koenig G.M."/>
            <person name="Daniel R."/>
            <person name="Schaeberle T.F."/>
        </authorList>
    </citation>
    <scope>NUCLEOTIDE SEQUENCE [LARGE SCALE GENOMIC DNA]</scope>
    <source>
        <strain evidence="4 5">SWB005</strain>
    </source>
</reference>
<dbReference type="InterPro" id="IPR024038">
    <property type="entry name" value="MYXO-CTERM"/>
</dbReference>
<dbReference type="InterPro" id="IPR051333">
    <property type="entry name" value="CLIP_Serine_Protease"/>
</dbReference>
<dbReference type="RefSeq" id="WP_106391247.1">
    <property type="nucleotide sequence ID" value="NZ_PVNK01000105.1"/>
</dbReference>
<dbReference type="Proteomes" id="UP000237968">
    <property type="component" value="Unassembled WGS sequence"/>
</dbReference>
<evidence type="ECO:0000256" key="2">
    <source>
        <dbReference type="SAM" id="SignalP"/>
    </source>
</evidence>
<proteinExistence type="predicted"/>
<dbReference type="InterPro" id="IPR013783">
    <property type="entry name" value="Ig-like_fold"/>
</dbReference>
<name>A0A2S9YDJ4_9BACT</name>
<dbReference type="PANTHER" id="PTHR24260">
    <property type="match status" value="1"/>
</dbReference>
<gene>
    <name evidence="4" type="ORF">ENSA5_18000</name>
</gene>
<dbReference type="InterPro" id="IPR009003">
    <property type="entry name" value="Peptidase_S1_PA"/>
</dbReference>
<dbReference type="InterPro" id="IPR043504">
    <property type="entry name" value="Peptidase_S1_PA_chymotrypsin"/>
</dbReference>
<organism evidence="4 5">
    <name type="scientific">Enhygromyxa salina</name>
    <dbReference type="NCBI Taxonomy" id="215803"/>
    <lineage>
        <taxon>Bacteria</taxon>
        <taxon>Pseudomonadati</taxon>
        <taxon>Myxococcota</taxon>
        <taxon>Polyangia</taxon>
        <taxon>Nannocystales</taxon>
        <taxon>Nannocystaceae</taxon>
        <taxon>Enhygromyxa</taxon>
    </lineage>
</organism>
<dbReference type="OrthoDB" id="267336at2"/>
<evidence type="ECO:0000259" key="3">
    <source>
        <dbReference type="PROSITE" id="PS50240"/>
    </source>
</evidence>
<dbReference type="GO" id="GO:0004252">
    <property type="term" value="F:serine-type endopeptidase activity"/>
    <property type="evidence" value="ECO:0007669"/>
    <property type="project" value="InterPro"/>
</dbReference>
<dbReference type="Pfam" id="PF00089">
    <property type="entry name" value="Trypsin"/>
    <property type="match status" value="1"/>
</dbReference>
<dbReference type="EMBL" id="PVNK01000105">
    <property type="protein sequence ID" value="PRQ03081.1"/>
    <property type="molecule type" value="Genomic_DNA"/>
</dbReference>
<accession>A0A2S9YDJ4</accession>
<dbReference type="SUPFAM" id="SSF50494">
    <property type="entry name" value="Trypsin-like serine proteases"/>
    <property type="match status" value="1"/>
</dbReference>
<evidence type="ECO:0000256" key="1">
    <source>
        <dbReference type="SAM" id="MobiDB-lite"/>
    </source>
</evidence>
<dbReference type="AlphaFoldDB" id="A0A2S9YDJ4"/>